<protein>
    <submittedName>
        <fullName evidence="6">Uncharacterized protein</fullName>
    </submittedName>
</protein>
<dbReference type="InterPro" id="IPR029063">
    <property type="entry name" value="SAM-dependent_MTases_sf"/>
</dbReference>
<dbReference type="AlphaFoldDB" id="A0A6J4TEQ8"/>
<name>A0A6J4TEQ8_9ACTN</name>
<feature type="domain" description="Methyltransferase" evidence="4">
    <location>
        <begin position="88"/>
        <end position="176"/>
    </location>
</feature>
<dbReference type="GO" id="GO:0032259">
    <property type="term" value="P:methylation"/>
    <property type="evidence" value="ECO:0007669"/>
    <property type="project" value="UniProtKB-KW"/>
</dbReference>
<keyword evidence="2" id="KW-0808">Transferase</keyword>
<proteinExistence type="predicted"/>
<dbReference type="Gene3D" id="3.40.50.150">
    <property type="entry name" value="Vaccinia Virus protein VP39"/>
    <property type="match status" value="1"/>
</dbReference>
<evidence type="ECO:0000313" key="6">
    <source>
        <dbReference type="EMBL" id="CAA9520131.1"/>
    </source>
</evidence>
<reference evidence="6" key="1">
    <citation type="submission" date="2020-02" db="EMBL/GenBank/DDBJ databases">
        <authorList>
            <person name="Meier V. D."/>
        </authorList>
    </citation>
    <scope>NUCLEOTIDE SEQUENCE</scope>
    <source>
        <strain evidence="6">AVDCRST_MAG79</strain>
    </source>
</reference>
<evidence type="ECO:0000259" key="5">
    <source>
        <dbReference type="Pfam" id="PF21302"/>
    </source>
</evidence>
<dbReference type="InterPro" id="IPR048647">
    <property type="entry name" value="RlmA_N"/>
</dbReference>
<dbReference type="SUPFAM" id="SSF53335">
    <property type="entry name" value="S-adenosyl-L-methionine-dependent methyltransferases"/>
    <property type="match status" value="1"/>
</dbReference>
<dbReference type="PANTHER" id="PTHR43464:SF19">
    <property type="entry name" value="UBIQUINONE BIOSYNTHESIS O-METHYLTRANSFERASE, MITOCHONDRIAL"/>
    <property type="match status" value="1"/>
</dbReference>
<keyword evidence="3" id="KW-0949">S-adenosyl-L-methionine</keyword>
<keyword evidence="1" id="KW-0489">Methyltransferase</keyword>
<feature type="non-terminal residue" evidence="6">
    <location>
        <position position="204"/>
    </location>
</feature>
<evidence type="ECO:0000256" key="3">
    <source>
        <dbReference type="ARBA" id="ARBA00022691"/>
    </source>
</evidence>
<organism evidence="6">
    <name type="scientific">uncultured Thermoleophilia bacterium</name>
    <dbReference type="NCBI Taxonomy" id="1497501"/>
    <lineage>
        <taxon>Bacteria</taxon>
        <taxon>Bacillati</taxon>
        <taxon>Actinomycetota</taxon>
        <taxon>Thermoleophilia</taxon>
        <taxon>environmental samples</taxon>
    </lineage>
</organism>
<gene>
    <name evidence="6" type="ORF">AVDCRST_MAG79-146</name>
</gene>
<dbReference type="GO" id="GO:0008168">
    <property type="term" value="F:methyltransferase activity"/>
    <property type="evidence" value="ECO:0007669"/>
    <property type="project" value="UniProtKB-KW"/>
</dbReference>
<sequence>MILACPRCHRPLERADGRLACPDGHHYDVAREGYVHLLRPGVRVAGADTAEMLAARRSFLDLGHYAPLAVELAALMAAHGPAVARPEVLDAGCGEGYHLRRLGQVLAEESGVVTARTGVDLARDAVRRAARRDPEATFAVGTVHGLPVRSDVVDVALSVFAHRSFPEFARVLRPDGLLLVVTPGRGHLRQLRRLLGRGEPNGSE</sequence>
<evidence type="ECO:0000256" key="2">
    <source>
        <dbReference type="ARBA" id="ARBA00022679"/>
    </source>
</evidence>
<accession>A0A6J4TEQ8</accession>
<dbReference type="Pfam" id="PF13649">
    <property type="entry name" value="Methyltransf_25"/>
    <property type="match status" value="1"/>
</dbReference>
<feature type="domain" description="23S rRNA (guanine(745)-N(1))-methyltransferase N-terminal" evidence="5">
    <location>
        <begin position="4"/>
        <end position="38"/>
    </location>
</feature>
<evidence type="ECO:0000256" key="1">
    <source>
        <dbReference type="ARBA" id="ARBA00022603"/>
    </source>
</evidence>
<evidence type="ECO:0000259" key="4">
    <source>
        <dbReference type="Pfam" id="PF13649"/>
    </source>
</evidence>
<dbReference type="PANTHER" id="PTHR43464">
    <property type="entry name" value="METHYLTRANSFERASE"/>
    <property type="match status" value="1"/>
</dbReference>
<dbReference type="Pfam" id="PF21302">
    <property type="entry name" value="Zn_ribbon_RlmA"/>
    <property type="match status" value="1"/>
</dbReference>
<dbReference type="EMBL" id="CADCWC010000024">
    <property type="protein sequence ID" value="CAA9520131.1"/>
    <property type="molecule type" value="Genomic_DNA"/>
</dbReference>
<dbReference type="InterPro" id="IPR041698">
    <property type="entry name" value="Methyltransf_25"/>
</dbReference>